<name>A0A160JI11_9PROT</name>
<dbReference type="Proteomes" id="UP000077405">
    <property type="component" value="Chromosome"/>
</dbReference>
<keyword evidence="2" id="KW-1185">Reference proteome</keyword>
<proteinExistence type="predicted"/>
<evidence type="ECO:0000313" key="1">
    <source>
        <dbReference type="EMBL" id="ANC92739.2"/>
    </source>
</evidence>
<dbReference type="OrthoDB" id="6431152at2"/>
<protein>
    <submittedName>
        <fullName evidence="1">Uncharacterized protein</fullName>
    </submittedName>
</protein>
<gene>
    <name evidence="1" type="ORF">A6A40_13090</name>
</gene>
<reference evidence="1 2" key="1">
    <citation type="journal article" date="2013" name="Int. J. Syst. Evol. Microbiol.">
        <title>Azospirillum humicireducens sp. nov., a nitrogen-fixing bacterium isolated from a microbial fuel cell.</title>
        <authorList>
            <person name="Zhou S."/>
            <person name="Han L."/>
            <person name="Wang Y."/>
            <person name="Yang G."/>
            <person name="Zhuang L."/>
            <person name="Hu P."/>
        </authorList>
    </citation>
    <scope>NUCLEOTIDE SEQUENCE [LARGE SCALE GENOMIC DNA]</scope>
    <source>
        <strain evidence="1 2">SgZ-5</strain>
    </source>
</reference>
<evidence type="ECO:0000313" key="2">
    <source>
        <dbReference type="Proteomes" id="UP000077405"/>
    </source>
</evidence>
<sequence length="134" mass="15361">MLVIGEAQLNRMVLADRALLVRDVQDHLTRYRPSIVAAYPAGYLRWVIGDSLDIASRFGIDDVRMLRVFVRLRWDIAPGFYKQPDIAAVLSNTALPASERFAVLGGDRYADAWNDACRFDSPAEWRERYWQDSP</sequence>
<dbReference type="STRING" id="1226968.A6A40_13090"/>
<accession>A0A160JI11</accession>
<dbReference type="KEGG" id="ahu:A6A40_13090"/>
<organism evidence="1 2">
    <name type="scientific">Azospirillum humicireducens</name>
    <dbReference type="NCBI Taxonomy" id="1226968"/>
    <lineage>
        <taxon>Bacteria</taxon>
        <taxon>Pseudomonadati</taxon>
        <taxon>Pseudomonadota</taxon>
        <taxon>Alphaproteobacteria</taxon>
        <taxon>Rhodospirillales</taxon>
        <taxon>Azospirillaceae</taxon>
        <taxon>Azospirillum</taxon>
    </lineage>
</organism>
<dbReference type="EMBL" id="CP015285">
    <property type="protein sequence ID" value="ANC92739.2"/>
    <property type="molecule type" value="Genomic_DNA"/>
</dbReference>
<dbReference type="RefSeq" id="WP_108546668.1">
    <property type="nucleotide sequence ID" value="NZ_CP015285.1"/>
</dbReference>
<dbReference type="AlphaFoldDB" id="A0A160JI11"/>